<evidence type="ECO:0000313" key="3">
    <source>
        <dbReference type="Proteomes" id="UP000494252"/>
    </source>
</evidence>
<evidence type="ECO:0000256" key="1">
    <source>
        <dbReference type="SAM" id="MobiDB-lite"/>
    </source>
</evidence>
<evidence type="ECO:0000313" key="2">
    <source>
        <dbReference type="EMBL" id="CAB3780211.1"/>
    </source>
</evidence>
<dbReference type="AlphaFoldDB" id="A0A6J5FI27"/>
<gene>
    <name evidence="2" type="ORF">LMG27177_00872</name>
</gene>
<feature type="region of interest" description="Disordered" evidence="1">
    <location>
        <begin position="1"/>
        <end position="41"/>
    </location>
</feature>
<reference evidence="2 3" key="1">
    <citation type="submission" date="2020-04" db="EMBL/GenBank/DDBJ databases">
        <authorList>
            <person name="De Canck E."/>
        </authorList>
    </citation>
    <scope>NUCLEOTIDE SEQUENCE [LARGE SCALE GENOMIC DNA]</scope>
    <source>
        <strain evidence="2 3">LMG 27177</strain>
    </source>
</reference>
<keyword evidence="3" id="KW-1185">Reference proteome</keyword>
<feature type="compositionally biased region" description="Polar residues" evidence="1">
    <location>
        <begin position="26"/>
        <end position="35"/>
    </location>
</feature>
<dbReference type="EMBL" id="CADIKI010000002">
    <property type="protein sequence ID" value="CAB3780211.1"/>
    <property type="molecule type" value="Genomic_DNA"/>
</dbReference>
<accession>A0A6J5FI27</accession>
<name>A0A6J5FI27_9BURK</name>
<sequence length="41" mass="4311">MQPGPVATVDAGPMRGADVDAFPGSQGPSRFTQISRGYCRE</sequence>
<protein>
    <submittedName>
        <fullName evidence="2">Uncharacterized protein</fullName>
    </submittedName>
</protein>
<proteinExistence type="predicted"/>
<organism evidence="2 3">
    <name type="scientific">Paraburkholderia fynbosensis</name>
    <dbReference type="NCBI Taxonomy" id="1200993"/>
    <lineage>
        <taxon>Bacteria</taxon>
        <taxon>Pseudomonadati</taxon>
        <taxon>Pseudomonadota</taxon>
        <taxon>Betaproteobacteria</taxon>
        <taxon>Burkholderiales</taxon>
        <taxon>Burkholderiaceae</taxon>
        <taxon>Paraburkholderia</taxon>
    </lineage>
</organism>
<dbReference type="Proteomes" id="UP000494252">
    <property type="component" value="Unassembled WGS sequence"/>
</dbReference>